<name>A0A7X0BTH7_9PSED</name>
<keyword evidence="2" id="KW-1185">Reference proteome</keyword>
<sequence>MLQRLALALDEAESARRLRDIEPQLVELKGLTNAEMELIQAYLERDLHWLQGWHAAAAELEQLEHQSMRQARTMGARVNGKQPRPAASKLVLVKPRLKRRQQLCCAMCGTQVPWLRGQGVTPCPACGSQLFRASAPR</sequence>
<protein>
    <submittedName>
        <fullName evidence="1">Putative RNA-binding Zn-ribbon protein involved in translation (DUF1610 family)</fullName>
    </submittedName>
</protein>
<accession>A0A7X0BTH7</accession>
<reference evidence="1 2" key="1">
    <citation type="submission" date="2020-08" db="EMBL/GenBank/DDBJ databases">
        <title>Functional genomics of gut bacteria from endangered species of beetles.</title>
        <authorList>
            <person name="Carlos-Shanley C."/>
        </authorList>
    </citation>
    <scope>NUCLEOTIDE SEQUENCE [LARGE SCALE GENOMIC DNA]</scope>
    <source>
        <strain evidence="1 2">S00202</strain>
    </source>
</reference>
<proteinExistence type="predicted"/>
<dbReference type="Proteomes" id="UP000557193">
    <property type="component" value="Unassembled WGS sequence"/>
</dbReference>
<dbReference type="AlphaFoldDB" id="A0A7X0BTH7"/>
<evidence type="ECO:0000313" key="2">
    <source>
        <dbReference type="Proteomes" id="UP000557193"/>
    </source>
</evidence>
<dbReference type="EMBL" id="JACHLL010000004">
    <property type="protein sequence ID" value="MBB6342283.1"/>
    <property type="molecule type" value="Genomic_DNA"/>
</dbReference>
<comment type="caution">
    <text evidence="1">The sequence shown here is derived from an EMBL/GenBank/DDBJ whole genome shotgun (WGS) entry which is preliminary data.</text>
</comment>
<gene>
    <name evidence="1" type="ORF">HNP49_002465</name>
</gene>
<evidence type="ECO:0000313" key="1">
    <source>
        <dbReference type="EMBL" id="MBB6342283.1"/>
    </source>
</evidence>
<organism evidence="1 2">
    <name type="scientific">Pseudomonas fluvialis</name>
    <dbReference type="NCBI Taxonomy" id="1793966"/>
    <lineage>
        <taxon>Bacteria</taxon>
        <taxon>Pseudomonadati</taxon>
        <taxon>Pseudomonadota</taxon>
        <taxon>Gammaproteobacteria</taxon>
        <taxon>Pseudomonadales</taxon>
        <taxon>Pseudomonadaceae</taxon>
        <taxon>Pseudomonas</taxon>
    </lineage>
</organism>